<evidence type="ECO:0000313" key="7">
    <source>
        <dbReference type="EMBL" id="ORD94505.1"/>
    </source>
</evidence>
<sequence length="160" mass="18755">MTDNKFYSYESLLENLKSTQEARKREYNETQHLYSNLDRTIRDHLFVMEEEMVSAPNKKEICFNFDEFMNDLGNAEHPLEYEETAISHMNTAERKHVCSKPGCNKSYTSSHGLKYHMAHGHSKEKENAYKPFVCPVANCGKTYRNSNGLKYHMSKIHKHI</sequence>
<dbReference type="AlphaFoldDB" id="A0A1Y1S7Q1"/>
<keyword evidence="3 5" id="KW-0863">Zinc-finger</keyword>
<dbReference type="InterPro" id="IPR013087">
    <property type="entry name" value="Znf_C2H2_type"/>
</dbReference>
<dbReference type="SUPFAM" id="SSF57667">
    <property type="entry name" value="beta-beta-alpha zinc fingers"/>
    <property type="match status" value="2"/>
</dbReference>
<protein>
    <submittedName>
        <fullName evidence="7">Z394</fullName>
    </submittedName>
</protein>
<accession>A0A1Y1S7Q1</accession>
<feature type="domain" description="C2H2-type" evidence="6">
    <location>
        <begin position="132"/>
        <end position="160"/>
    </location>
</feature>
<dbReference type="Pfam" id="PF00096">
    <property type="entry name" value="zf-C2H2"/>
    <property type="match status" value="1"/>
</dbReference>
<proteinExistence type="predicted"/>
<dbReference type="Gene3D" id="3.30.160.60">
    <property type="entry name" value="Classic Zinc Finger"/>
    <property type="match status" value="2"/>
</dbReference>
<dbReference type="SMART" id="SM00355">
    <property type="entry name" value="ZnF_C2H2"/>
    <property type="match status" value="2"/>
</dbReference>
<dbReference type="PROSITE" id="PS00028">
    <property type="entry name" value="ZINC_FINGER_C2H2_1"/>
    <property type="match status" value="2"/>
</dbReference>
<keyword evidence="4" id="KW-0862">Zinc</keyword>
<organism evidence="7 8">
    <name type="scientific">Enterospora canceri</name>
    <dbReference type="NCBI Taxonomy" id="1081671"/>
    <lineage>
        <taxon>Eukaryota</taxon>
        <taxon>Fungi</taxon>
        <taxon>Fungi incertae sedis</taxon>
        <taxon>Microsporidia</taxon>
        <taxon>Enterocytozoonidae</taxon>
        <taxon>Enterospora</taxon>
    </lineage>
</organism>
<dbReference type="PANTHER" id="PTHR23057">
    <property type="entry name" value="JUXTAPOSED WITH ANOTHER ZINC FINGER PROTEIN 1"/>
    <property type="match status" value="1"/>
</dbReference>
<reference evidence="7 8" key="1">
    <citation type="journal article" date="2017" name="Environ. Microbiol.">
        <title>Decay of the glycolytic pathway and adaptation to intranuclear parasitism within Enterocytozoonidae microsporidia.</title>
        <authorList>
            <person name="Wiredu Boakye D."/>
            <person name="Jaroenlak P."/>
            <person name="Prachumwat A."/>
            <person name="Williams T.A."/>
            <person name="Bateman K.S."/>
            <person name="Itsathitphaisarn O."/>
            <person name="Sritunyalucksana K."/>
            <person name="Paszkiewicz K.H."/>
            <person name="Moore K.A."/>
            <person name="Stentiford G.D."/>
            <person name="Williams B.A."/>
        </authorList>
    </citation>
    <scope>NUCLEOTIDE SEQUENCE [LARGE SCALE GENOMIC DNA]</scope>
    <source>
        <strain evidence="7 8">GB1</strain>
    </source>
</reference>
<keyword evidence="2" id="KW-0677">Repeat</keyword>
<comment type="caution">
    <text evidence="7">The sequence shown here is derived from an EMBL/GenBank/DDBJ whole genome shotgun (WGS) entry which is preliminary data.</text>
</comment>
<dbReference type="VEuPathDB" id="MicrosporidiaDB:ECANGB1_647"/>
<dbReference type="EMBL" id="LWDP01000018">
    <property type="protein sequence ID" value="ORD94505.1"/>
    <property type="molecule type" value="Genomic_DNA"/>
</dbReference>
<evidence type="ECO:0000313" key="8">
    <source>
        <dbReference type="Proteomes" id="UP000192639"/>
    </source>
</evidence>
<keyword evidence="8" id="KW-1185">Reference proteome</keyword>
<evidence type="ECO:0000259" key="6">
    <source>
        <dbReference type="PROSITE" id="PS50157"/>
    </source>
</evidence>
<evidence type="ECO:0000256" key="2">
    <source>
        <dbReference type="ARBA" id="ARBA00022737"/>
    </source>
</evidence>
<keyword evidence="1" id="KW-0479">Metal-binding</keyword>
<evidence type="ECO:0000256" key="5">
    <source>
        <dbReference type="PROSITE-ProRule" id="PRU00042"/>
    </source>
</evidence>
<dbReference type="InterPro" id="IPR051580">
    <property type="entry name" value="ZnF-Chromatin_assoc"/>
</dbReference>
<dbReference type="PANTHER" id="PTHR23057:SF0">
    <property type="entry name" value="JUXTAPOSED WITH ANOTHER ZINC FINGER PROTEIN 1"/>
    <property type="match status" value="1"/>
</dbReference>
<feature type="domain" description="C2H2-type" evidence="6">
    <location>
        <begin position="96"/>
        <end position="126"/>
    </location>
</feature>
<dbReference type="PROSITE" id="PS50157">
    <property type="entry name" value="ZINC_FINGER_C2H2_2"/>
    <property type="match status" value="2"/>
</dbReference>
<dbReference type="OrthoDB" id="3269380at2759"/>
<evidence type="ECO:0000256" key="4">
    <source>
        <dbReference type="ARBA" id="ARBA00022833"/>
    </source>
</evidence>
<evidence type="ECO:0000256" key="3">
    <source>
        <dbReference type="ARBA" id="ARBA00022771"/>
    </source>
</evidence>
<dbReference type="GO" id="GO:0008270">
    <property type="term" value="F:zinc ion binding"/>
    <property type="evidence" value="ECO:0007669"/>
    <property type="project" value="UniProtKB-KW"/>
</dbReference>
<gene>
    <name evidence="7" type="primary">Z394</name>
    <name evidence="7" type="ORF">ECANGB1_647</name>
</gene>
<dbReference type="Proteomes" id="UP000192639">
    <property type="component" value="Unassembled WGS sequence"/>
</dbReference>
<evidence type="ECO:0000256" key="1">
    <source>
        <dbReference type="ARBA" id="ARBA00022723"/>
    </source>
</evidence>
<dbReference type="InterPro" id="IPR036236">
    <property type="entry name" value="Znf_C2H2_sf"/>
</dbReference>
<name>A0A1Y1S7Q1_9MICR</name>
<dbReference type="GO" id="GO:0005634">
    <property type="term" value="C:nucleus"/>
    <property type="evidence" value="ECO:0007669"/>
    <property type="project" value="TreeGrafter"/>
</dbReference>